<evidence type="ECO:0000256" key="4">
    <source>
        <dbReference type="ARBA" id="ARBA00022989"/>
    </source>
</evidence>
<dbReference type="PANTHER" id="PTHR38459">
    <property type="entry name" value="PROPHAGE BACTOPRENOL-LINKED GLUCOSE TRANSLOCASE HOMOLOG"/>
    <property type="match status" value="1"/>
</dbReference>
<evidence type="ECO:0000256" key="3">
    <source>
        <dbReference type="ARBA" id="ARBA00022692"/>
    </source>
</evidence>
<comment type="similarity">
    <text evidence="2">Belongs to the GtrA family.</text>
</comment>
<evidence type="ECO:0000256" key="6">
    <source>
        <dbReference type="SAM" id="MobiDB-lite"/>
    </source>
</evidence>
<dbReference type="Pfam" id="PF04138">
    <property type="entry name" value="GtrA_DPMS_TM"/>
    <property type="match status" value="1"/>
</dbReference>
<evidence type="ECO:0000256" key="7">
    <source>
        <dbReference type="SAM" id="Phobius"/>
    </source>
</evidence>
<dbReference type="RefSeq" id="WP_344099933.1">
    <property type="nucleotide sequence ID" value="NZ_BAAANL010000001.1"/>
</dbReference>
<name>A0ABP4ZJA1_9MICO</name>
<sequence length="192" mass="20387">MASHPGEAVPAATDSENHAAEAASEKVAEPGGPRDSAAAARFARFCEAVTRRLPFGLSRVVPPTLLGFAIINGSTFSFDLLLLTALRSGLGWPVEVAFTIAYSCALALAYVLNRIFNFRSHAPVGKQAVLYVVAVVINYVALVLGVGAGLAGLGVPYQLSRLLAGLCEAAFMYCAMRWVIFRGERGRQARES</sequence>
<evidence type="ECO:0000256" key="2">
    <source>
        <dbReference type="ARBA" id="ARBA00009399"/>
    </source>
</evidence>
<keyword evidence="3 7" id="KW-0812">Transmembrane</keyword>
<keyword evidence="4 7" id="KW-1133">Transmembrane helix</keyword>
<dbReference type="EMBL" id="BAAANL010000001">
    <property type="protein sequence ID" value="GAA1854459.1"/>
    <property type="molecule type" value="Genomic_DNA"/>
</dbReference>
<feature type="transmembrane region" description="Helical" evidence="7">
    <location>
        <begin position="159"/>
        <end position="180"/>
    </location>
</feature>
<proteinExistence type="inferred from homology"/>
<dbReference type="Proteomes" id="UP001501094">
    <property type="component" value="Unassembled WGS sequence"/>
</dbReference>
<evidence type="ECO:0000256" key="5">
    <source>
        <dbReference type="ARBA" id="ARBA00023136"/>
    </source>
</evidence>
<evidence type="ECO:0000313" key="9">
    <source>
        <dbReference type="EMBL" id="GAA1854459.1"/>
    </source>
</evidence>
<evidence type="ECO:0000259" key="8">
    <source>
        <dbReference type="Pfam" id="PF04138"/>
    </source>
</evidence>
<accession>A0ABP4ZJA1</accession>
<feature type="transmembrane region" description="Helical" evidence="7">
    <location>
        <begin position="128"/>
        <end position="153"/>
    </location>
</feature>
<keyword evidence="5 7" id="KW-0472">Membrane</keyword>
<feature type="transmembrane region" description="Helical" evidence="7">
    <location>
        <begin position="60"/>
        <end position="84"/>
    </location>
</feature>
<feature type="compositionally biased region" description="Basic and acidic residues" evidence="6">
    <location>
        <begin position="15"/>
        <end position="28"/>
    </location>
</feature>
<evidence type="ECO:0000256" key="1">
    <source>
        <dbReference type="ARBA" id="ARBA00004141"/>
    </source>
</evidence>
<gene>
    <name evidence="9" type="ORF">GCM10009751_09080</name>
</gene>
<dbReference type="PANTHER" id="PTHR38459:SF1">
    <property type="entry name" value="PROPHAGE BACTOPRENOL-LINKED GLUCOSE TRANSLOCASE HOMOLOG"/>
    <property type="match status" value="1"/>
</dbReference>
<dbReference type="InterPro" id="IPR007267">
    <property type="entry name" value="GtrA_DPMS_TM"/>
</dbReference>
<feature type="transmembrane region" description="Helical" evidence="7">
    <location>
        <begin position="96"/>
        <end position="116"/>
    </location>
</feature>
<evidence type="ECO:0000313" key="10">
    <source>
        <dbReference type="Proteomes" id="UP001501094"/>
    </source>
</evidence>
<feature type="region of interest" description="Disordered" evidence="6">
    <location>
        <begin position="1"/>
        <end position="35"/>
    </location>
</feature>
<protein>
    <recommendedName>
        <fullName evidence="8">GtrA/DPMS transmembrane domain-containing protein</fullName>
    </recommendedName>
</protein>
<comment type="subcellular location">
    <subcellularLocation>
        <location evidence="1">Membrane</location>
        <topology evidence="1">Multi-pass membrane protein</topology>
    </subcellularLocation>
</comment>
<comment type="caution">
    <text evidence="9">The sequence shown here is derived from an EMBL/GenBank/DDBJ whole genome shotgun (WGS) entry which is preliminary data.</text>
</comment>
<reference evidence="10" key="1">
    <citation type="journal article" date="2019" name="Int. J. Syst. Evol. Microbiol.">
        <title>The Global Catalogue of Microorganisms (GCM) 10K type strain sequencing project: providing services to taxonomists for standard genome sequencing and annotation.</title>
        <authorList>
            <consortium name="The Broad Institute Genomics Platform"/>
            <consortium name="The Broad Institute Genome Sequencing Center for Infectious Disease"/>
            <person name="Wu L."/>
            <person name="Ma J."/>
        </authorList>
    </citation>
    <scope>NUCLEOTIDE SEQUENCE [LARGE SCALE GENOMIC DNA]</scope>
    <source>
        <strain evidence="10">JCM 14326</strain>
    </source>
</reference>
<dbReference type="InterPro" id="IPR051401">
    <property type="entry name" value="GtrA_CellWall_Glycosyl"/>
</dbReference>
<feature type="domain" description="GtrA/DPMS transmembrane" evidence="8">
    <location>
        <begin position="68"/>
        <end position="181"/>
    </location>
</feature>
<keyword evidence="10" id="KW-1185">Reference proteome</keyword>
<organism evidence="9 10">
    <name type="scientific">Myceligenerans crystallogenes</name>
    <dbReference type="NCBI Taxonomy" id="316335"/>
    <lineage>
        <taxon>Bacteria</taxon>
        <taxon>Bacillati</taxon>
        <taxon>Actinomycetota</taxon>
        <taxon>Actinomycetes</taxon>
        <taxon>Micrococcales</taxon>
        <taxon>Promicromonosporaceae</taxon>
        <taxon>Myceligenerans</taxon>
    </lineage>
</organism>